<dbReference type="EMBL" id="CP019239">
    <property type="protein sequence ID" value="APW43882.1"/>
    <property type="molecule type" value="Genomic_DNA"/>
</dbReference>
<protein>
    <recommendedName>
        <fullName evidence="3">Fe2OG dioxygenase domain-containing protein</fullName>
    </recommendedName>
</protein>
<dbReference type="Gene3D" id="2.60.120.620">
    <property type="entry name" value="q2cbj1_9rhob like domain"/>
    <property type="match status" value="1"/>
</dbReference>
<keyword evidence="2" id="KW-1185">Reference proteome</keyword>
<accession>A0A1P8KCZ0</accession>
<evidence type="ECO:0008006" key="3">
    <source>
        <dbReference type="Google" id="ProtNLM"/>
    </source>
</evidence>
<evidence type="ECO:0000313" key="1">
    <source>
        <dbReference type="EMBL" id="APW43882.1"/>
    </source>
</evidence>
<dbReference type="AlphaFoldDB" id="A0A1P8KCZ0"/>
<evidence type="ECO:0000313" key="2">
    <source>
        <dbReference type="Proteomes" id="UP000186110"/>
    </source>
</evidence>
<sequence length="188" mass="20215">MTEPITVKTMPVDTQLPVFVCDLSSFTVPLQLARQAIDEVRATHPDSTPSNVQATYMSPWQSHALNPRFGPLCHSVVLIAQNCARQIGGARLADLNMDMVVSDCWGALYGPGDLAKPHNHFPADFGAVVYLEAEPGCAPIVFGGRVPVQPVPGTLVLFPGILTHEVPPTAGRRVVVAMNLHKKAMFPA</sequence>
<name>A0A1P8KCZ0_9BURK</name>
<proteinExistence type="predicted"/>
<dbReference type="RefSeq" id="WP_029707440.1">
    <property type="nucleotide sequence ID" value="NZ_CP019239.1"/>
</dbReference>
<gene>
    <name evidence="1" type="ORF">RS694_15980</name>
</gene>
<dbReference type="KEGG" id="rsb:RS694_15980"/>
<organism evidence="1 2">
    <name type="scientific">Rhodoferax saidenbachensis</name>
    <dbReference type="NCBI Taxonomy" id="1484693"/>
    <lineage>
        <taxon>Bacteria</taxon>
        <taxon>Pseudomonadati</taxon>
        <taxon>Pseudomonadota</taxon>
        <taxon>Betaproteobacteria</taxon>
        <taxon>Burkholderiales</taxon>
        <taxon>Comamonadaceae</taxon>
        <taxon>Rhodoferax</taxon>
    </lineage>
</organism>
<dbReference type="Proteomes" id="UP000186110">
    <property type="component" value="Chromosome"/>
</dbReference>
<reference evidence="1 2" key="1">
    <citation type="submission" date="2017-01" db="EMBL/GenBank/DDBJ databases">
        <authorList>
            <person name="Mah S.A."/>
            <person name="Swanson W.J."/>
            <person name="Moy G.W."/>
            <person name="Vacquier V.D."/>
        </authorList>
    </citation>
    <scope>NUCLEOTIDE SEQUENCE [LARGE SCALE GENOMIC DNA]</scope>
    <source>
        <strain evidence="1 2">DSM 22694</strain>
    </source>
</reference>